<evidence type="ECO:0000313" key="2">
    <source>
        <dbReference type="EMBL" id="PMD32663.1"/>
    </source>
</evidence>
<evidence type="ECO:0000313" key="3">
    <source>
        <dbReference type="Proteomes" id="UP000235786"/>
    </source>
</evidence>
<dbReference type="OrthoDB" id="2898509at2759"/>
<dbReference type="SUPFAM" id="SSF51735">
    <property type="entry name" value="NAD(P)-binding Rossmann-fold domains"/>
    <property type="match status" value="1"/>
</dbReference>
<dbReference type="Gene3D" id="3.40.50.720">
    <property type="entry name" value="NAD(P)-binding Rossmann-like Domain"/>
    <property type="match status" value="1"/>
</dbReference>
<protein>
    <recommendedName>
        <fullName evidence="4">NAD(P)-binding protein</fullName>
    </recommendedName>
</protein>
<reference evidence="2 3" key="1">
    <citation type="submission" date="2016-04" db="EMBL/GenBank/DDBJ databases">
        <title>A degradative enzymes factory behind the ericoid mycorrhizal symbiosis.</title>
        <authorList>
            <consortium name="DOE Joint Genome Institute"/>
            <person name="Martino E."/>
            <person name="Morin E."/>
            <person name="Grelet G."/>
            <person name="Kuo A."/>
            <person name="Kohler A."/>
            <person name="Daghino S."/>
            <person name="Barry K."/>
            <person name="Choi C."/>
            <person name="Cichocki N."/>
            <person name="Clum A."/>
            <person name="Copeland A."/>
            <person name="Hainaut M."/>
            <person name="Haridas S."/>
            <person name="Labutti K."/>
            <person name="Lindquist E."/>
            <person name="Lipzen A."/>
            <person name="Khouja H.-R."/>
            <person name="Murat C."/>
            <person name="Ohm R."/>
            <person name="Olson A."/>
            <person name="Spatafora J."/>
            <person name="Veneault-Fourrey C."/>
            <person name="Henrissat B."/>
            <person name="Grigoriev I."/>
            <person name="Martin F."/>
            <person name="Perotto S."/>
        </authorList>
    </citation>
    <scope>NUCLEOTIDE SEQUENCE [LARGE SCALE GENOMIC DNA]</scope>
    <source>
        <strain evidence="2 3">F</strain>
    </source>
</reference>
<dbReference type="InterPro" id="IPR002347">
    <property type="entry name" value="SDR_fam"/>
</dbReference>
<accession>A0A2J6R2B4</accession>
<dbReference type="PANTHER" id="PTHR47534">
    <property type="entry name" value="YALI0E05731P"/>
    <property type="match status" value="1"/>
</dbReference>
<dbReference type="InterPro" id="IPR052228">
    <property type="entry name" value="Sec_Metab_Biosynth_Oxidored"/>
</dbReference>
<dbReference type="Pfam" id="PF00106">
    <property type="entry name" value="adh_short"/>
    <property type="match status" value="1"/>
</dbReference>
<proteinExistence type="predicted"/>
<dbReference type="Proteomes" id="UP000235786">
    <property type="component" value="Unassembled WGS sequence"/>
</dbReference>
<keyword evidence="1" id="KW-0560">Oxidoreductase</keyword>
<gene>
    <name evidence="2" type="ORF">L207DRAFT_639942</name>
</gene>
<dbReference type="STRING" id="1149755.A0A2J6R2B4"/>
<dbReference type="GO" id="GO:0016491">
    <property type="term" value="F:oxidoreductase activity"/>
    <property type="evidence" value="ECO:0007669"/>
    <property type="project" value="UniProtKB-KW"/>
</dbReference>
<dbReference type="AlphaFoldDB" id="A0A2J6R2B4"/>
<dbReference type="EMBL" id="KZ613958">
    <property type="protein sequence ID" value="PMD32663.1"/>
    <property type="molecule type" value="Genomic_DNA"/>
</dbReference>
<evidence type="ECO:0008006" key="4">
    <source>
        <dbReference type="Google" id="ProtNLM"/>
    </source>
</evidence>
<keyword evidence="3" id="KW-1185">Reference proteome</keyword>
<organism evidence="2 3">
    <name type="scientific">Hyaloscypha variabilis (strain UAMH 11265 / GT02V1 / F)</name>
    <name type="common">Meliniomyces variabilis</name>
    <dbReference type="NCBI Taxonomy" id="1149755"/>
    <lineage>
        <taxon>Eukaryota</taxon>
        <taxon>Fungi</taxon>
        <taxon>Dikarya</taxon>
        <taxon>Ascomycota</taxon>
        <taxon>Pezizomycotina</taxon>
        <taxon>Leotiomycetes</taxon>
        <taxon>Helotiales</taxon>
        <taxon>Hyaloscyphaceae</taxon>
        <taxon>Hyaloscypha</taxon>
        <taxon>Hyaloscypha variabilis</taxon>
    </lineage>
</organism>
<evidence type="ECO:0000256" key="1">
    <source>
        <dbReference type="ARBA" id="ARBA00023002"/>
    </source>
</evidence>
<sequence length="322" mass="35329">MRNSNARIASELPSGLVAVFGATSGIGETTLKQFAKRVRQPRIYFIGRREVEGERIRQELNVLNPGGEYHYLKCDASLLKNVDELCRHIMSKEPTINLLFVTVETEESLPYGTALTYYAHIRFISNLLPLIARASSLRRVVTVFAATKEGPISTSDFPAQNLGIIAIRGHVTSMLTLALEAIAKKAPKVSFIHDYPGFVETGMSRELTGLGPALRKVLFKPVMALLKIPIEEVGERQVFFASTARFPPRDGEDGVSLGEGVEIAVGTDGKVGGGVYSIDYEAEGTQPRVLELLARMREDGTAEKAWKHTLDQFVHITGSVSI</sequence>
<name>A0A2J6R2B4_HYAVF</name>
<dbReference type="PANTHER" id="PTHR47534:SF3">
    <property type="entry name" value="ALCOHOL DEHYDROGENASE-LIKE C-TERMINAL DOMAIN-CONTAINING PROTEIN"/>
    <property type="match status" value="1"/>
</dbReference>
<dbReference type="InterPro" id="IPR036291">
    <property type="entry name" value="NAD(P)-bd_dom_sf"/>
</dbReference>